<dbReference type="EMBL" id="LCED01000041">
    <property type="protein sequence ID" value="KKS65447.1"/>
    <property type="molecule type" value="Genomic_DNA"/>
</dbReference>
<dbReference type="AlphaFoldDB" id="A0A0G1AWN1"/>
<dbReference type="Proteomes" id="UP000033848">
    <property type="component" value="Unassembled WGS sequence"/>
</dbReference>
<sequence length="220" mass="25239">MIRAEAAIMNFTVNDGRKAEVWHEALTIRELSSSNKTKLPLFLIPSFRKFLNKINYESYLRHQLKEDTGCVITALAGCTIENNPKFKLPTARKLFDETIKKHPECFDGLQVPHQHLEKALAEIPPDFGIRIKRITFNSEGNQIFNSHFTGRLFVQPSAVEDLDQMDFPPSTIRITHQAGGDKTHLRSKPSFRPSQTERKLDSMYRELGYRTIAIAELELI</sequence>
<gene>
    <name evidence="1" type="ORF">UV35_C0041G0001</name>
</gene>
<reference evidence="1 2" key="1">
    <citation type="journal article" date="2015" name="Nature">
        <title>rRNA introns, odd ribosomes, and small enigmatic genomes across a large radiation of phyla.</title>
        <authorList>
            <person name="Brown C.T."/>
            <person name="Hug L.A."/>
            <person name="Thomas B.C."/>
            <person name="Sharon I."/>
            <person name="Castelle C.J."/>
            <person name="Singh A."/>
            <person name="Wilkins M.J."/>
            <person name="Williams K.H."/>
            <person name="Banfield J.F."/>
        </authorList>
    </citation>
    <scope>NUCLEOTIDE SEQUENCE [LARGE SCALE GENOMIC DNA]</scope>
</reference>
<name>A0A0G1AWN1_UNCKA</name>
<accession>A0A0G1AWN1</accession>
<evidence type="ECO:0000313" key="2">
    <source>
        <dbReference type="Proteomes" id="UP000033848"/>
    </source>
</evidence>
<protein>
    <submittedName>
        <fullName evidence="1">Uncharacterized protein</fullName>
    </submittedName>
</protein>
<organism evidence="1 2">
    <name type="scientific">candidate division WWE3 bacterium GW2011_GWB1_42_6</name>
    <dbReference type="NCBI Taxonomy" id="1619115"/>
    <lineage>
        <taxon>Bacteria</taxon>
        <taxon>Katanobacteria</taxon>
    </lineage>
</organism>
<proteinExistence type="predicted"/>
<comment type="caution">
    <text evidence="1">The sequence shown here is derived from an EMBL/GenBank/DDBJ whole genome shotgun (WGS) entry which is preliminary data.</text>
</comment>
<evidence type="ECO:0000313" key="1">
    <source>
        <dbReference type="EMBL" id="KKS65447.1"/>
    </source>
</evidence>